<accession>A0A0B4CQP7</accession>
<dbReference type="STRING" id="363331.RM51_07830"/>
<dbReference type="SUPFAM" id="SSF49899">
    <property type="entry name" value="Concanavalin A-like lectins/glucanases"/>
    <property type="match status" value="1"/>
</dbReference>
<dbReference type="InterPro" id="IPR013320">
    <property type="entry name" value="ConA-like_dom_sf"/>
</dbReference>
<proteinExistence type="predicted"/>
<gene>
    <name evidence="4" type="ORF">RM51_07830</name>
</gene>
<evidence type="ECO:0000313" key="4">
    <source>
        <dbReference type="EMBL" id="KIC63564.1"/>
    </source>
</evidence>
<comment type="caution">
    <text evidence="4">The sequence shown here is derived from an EMBL/GenBank/DDBJ whole genome shotgun (WGS) entry which is preliminary data.</text>
</comment>
<dbReference type="NCBIfam" id="TIGR04183">
    <property type="entry name" value="Por_Secre_tail"/>
    <property type="match status" value="1"/>
</dbReference>
<dbReference type="GO" id="GO:0005975">
    <property type="term" value="P:carbohydrate metabolic process"/>
    <property type="evidence" value="ECO:0007669"/>
    <property type="project" value="UniProtKB-ARBA"/>
</dbReference>
<feature type="signal peptide" evidence="2">
    <location>
        <begin position="1"/>
        <end position="29"/>
    </location>
</feature>
<protein>
    <recommendedName>
        <fullName evidence="3">Secretion system C-terminal sorting domain-containing protein</fullName>
    </recommendedName>
</protein>
<reference evidence="4 5" key="1">
    <citation type="submission" date="2014-12" db="EMBL/GenBank/DDBJ databases">
        <title>Genome sequencing of Chryseobacterium taiwanense TPW19.</title>
        <authorList>
            <person name="Tan P.W."/>
            <person name="Chan K.-G."/>
        </authorList>
    </citation>
    <scope>NUCLEOTIDE SEQUENCE [LARGE SCALE GENOMIC DNA]</scope>
    <source>
        <strain evidence="4 5">TPW19</strain>
    </source>
</reference>
<feature type="chain" id="PRO_5002088311" description="Secretion system C-terminal sorting domain-containing protein" evidence="2">
    <location>
        <begin position="30"/>
        <end position="279"/>
    </location>
</feature>
<dbReference type="OrthoDB" id="951108at2"/>
<keyword evidence="5" id="KW-1185">Reference proteome</keyword>
<keyword evidence="1 2" id="KW-0732">Signal</keyword>
<dbReference type="InterPro" id="IPR026444">
    <property type="entry name" value="Secre_tail"/>
</dbReference>
<evidence type="ECO:0000256" key="1">
    <source>
        <dbReference type="ARBA" id="ARBA00022729"/>
    </source>
</evidence>
<sequence length="279" mass="31095">MKTNLFFRIVMNRHFFSFLFMSFTIGLNAQISTFPWTETFEDSSSTRASWTQIHETNTVDWTFASAATTGSVGVTAFAGTKFANFPANTTSADKTKLVSPPFNTANLTSPKLSVYIINPQQNGNANFIKIYYRFSATGAWNLHMQFQPPLSSWFLFGNMGMPPNIYQIAIECENAQGYSTLIDNVVISNDDLLSTNDISKLSRGSVKYYPNPAKEVLNYTSDEKIQEINIYDGAGKKIQTNRVEANQGSVNVSALNSGMYIVTGKTDTGEIKTYKMIKK</sequence>
<dbReference type="Pfam" id="PF18962">
    <property type="entry name" value="Por_Secre_tail"/>
    <property type="match status" value="1"/>
</dbReference>
<name>A0A0B4CQP7_9FLAO</name>
<dbReference type="EMBL" id="JWTA01000005">
    <property type="protein sequence ID" value="KIC63564.1"/>
    <property type="molecule type" value="Genomic_DNA"/>
</dbReference>
<evidence type="ECO:0000259" key="3">
    <source>
        <dbReference type="Pfam" id="PF18962"/>
    </source>
</evidence>
<feature type="domain" description="Secretion system C-terminal sorting" evidence="3">
    <location>
        <begin position="209"/>
        <end position="275"/>
    </location>
</feature>
<dbReference type="Proteomes" id="UP000031167">
    <property type="component" value="Unassembled WGS sequence"/>
</dbReference>
<evidence type="ECO:0000313" key="5">
    <source>
        <dbReference type="Proteomes" id="UP000031167"/>
    </source>
</evidence>
<organism evidence="4 5">
    <name type="scientific">Chryseobacterium taiwanense</name>
    <dbReference type="NCBI Taxonomy" id="363331"/>
    <lineage>
        <taxon>Bacteria</taxon>
        <taxon>Pseudomonadati</taxon>
        <taxon>Bacteroidota</taxon>
        <taxon>Flavobacteriia</taxon>
        <taxon>Flavobacteriales</taxon>
        <taxon>Weeksellaceae</taxon>
        <taxon>Chryseobacterium group</taxon>
        <taxon>Chryseobacterium</taxon>
    </lineage>
</organism>
<dbReference type="Gene3D" id="2.60.120.200">
    <property type="match status" value="1"/>
</dbReference>
<dbReference type="AlphaFoldDB" id="A0A0B4CQP7"/>
<dbReference type="GO" id="GO:0004553">
    <property type="term" value="F:hydrolase activity, hydrolyzing O-glycosyl compounds"/>
    <property type="evidence" value="ECO:0007669"/>
    <property type="project" value="UniProtKB-ARBA"/>
</dbReference>
<evidence type="ECO:0000256" key="2">
    <source>
        <dbReference type="SAM" id="SignalP"/>
    </source>
</evidence>